<reference evidence="2" key="1">
    <citation type="submission" date="2016-11" db="EMBL/GenBank/DDBJ databases">
        <authorList>
            <person name="Varghese N."/>
            <person name="Submissions S."/>
        </authorList>
    </citation>
    <scope>NUCLEOTIDE SEQUENCE [LARGE SCALE GENOMIC DNA]</scope>
    <source>
        <strain evidence="2">DSM 26899</strain>
    </source>
</reference>
<evidence type="ECO:0008006" key="3">
    <source>
        <dbReference type="Google" id="ProtNLM"/>
    </source>
</evidence>
<dbReference type="Pfam" id="PF16266">
    <property type="entry name" value="DUF4919"/>
    <property type="match status" value="1"/>
</dbReference>
<dbReference type="OrthoDB" id="686440at2"/>
<gene>
    <name evidence="1" type="ORF">SAMN05444267_1007137</name>
</gene>
<dbReference type="AlphaFoldDB" id="A0A1M6V4S9"/>
<dbReference type="RefSeq" id="WP_073291963.1">
    <property type="nucleotide sequence ID" value="NZ_FRAV01000007.1"/>
</dbReference>
<organism evidence="1 2">
    <name type="scientific">Chryseobacterium polytrichastri</name>
    <dbReference type="NCBI Taxonomy" id="1302687"/>
    <lineage>
        <taxon>Bacteria</taxon>
        <taxon>Pseudomonadati</taxon>
        <taxon>Bacteroidota</taxon>
        <taxon>Flavobacteriia</taxon>
        <taxon>Flavobacteriales</taxon>
        <taxon>Weeksellaceae</taxon>
        <taxon>Chryseobacterium group</taxon>
        <taxon>Chryseobacterium</taxon>
    </lineage>
</organism>
<evidence type="ECO:0000313" key="2">
    <source>
        <dbReference type="Proteomes" id="UP000184364"/>
    </source>
</evidence>
<sequence>MKHFIILFSFIPLLIFSQENFNYKRDFENILKETKNNKSDIYYGNLLERYNKIDTTLTDKQILSLLIGFTSNKFYKPYKDISFGRNLYKLNDENKFDQVIKDGNEFLKNHPFDIKTLYEVSYAYYKKSNKEFANAYLVKARMIFKSMIYSGDAKSIDNAAFALNSADGQDFINKAMRANIGKMGSGQDKNGYFIDILDANLEDGSTETLYFIIPHATKKMFE</sequence>
<protein>
    <recommendedName>
        <fullName evidence="3">DUF4919 domain-containing protein</fullName>
    </recommendedName>
</protein>
<name>A0A1M6V4S9_9FLAO</name>
<proteinExistence type="predicted"/>
<evidence type="ECO:0000313" key="1">
    <source>
        <dbReference type="EMBL" id="SHK76371.1"/>
    </source>
</evidence>
<accession>A0A1M6V4S9</accession>
<dbReference type="InterPro" id="IPR032578">
    <property type="entry name" value="DUF4919"/>
</dbReference>
<keyword evidence="2" id="KW-1185">Reference proteome</keyword>
<dbReference type="Proteomes" id="UP000184364">
    <property type="component" value="Unassembled WGS sequence"/>
</dbReference>
<dbReference type="EMBL" id="FRAV01000007">
    <property type="protein sequence ID" value="SHK76371.1"/>
    <property type="molecule type" value="Genomic_DNA"/>
</dbReference>
<dbReference type="STRING" id="1302687.SAMN05444267_1007137"/>